<dbReference type="KEGG" id="mpi:Mpet_0597"/>
<organism evidence="1 2">
    <name type="scientific">Methanolacinia petrolearia (strain DSM 11571 / OCM 486 / SEBR 4847)</name>
    <name type="common">Methanoplanus petrolearius</name>
    <dbReference type="NCBI Taxonomy" id="679926"/>
    <lineage>
        <taxon>Archaea</taxon>
        <taxon>Methanobacteriati</taxon>
        <taxon>Methanobacteriota</taxon>
        <taxon>Stenosarchaea group</taxon>
        <taxon>Methanomicrobia</taxon>
        <taxon>Methanomicrobiales</taxon>
        <taxon>Methanomicrobiaceae</taxon>
        <taxon>Methanolacinia</taxon>
    </lineage>
</organism>
<dbReference type="InterPro" id="IPR009183">
    <property type="entry name" value="UCP004962"/>
</dbReference>
<dbReference type="STRING" id="679926.Mpet_0597"/>
<dbReference type="eggNOG" id="arCOG04847">
    <property type="taxonomic scope" value="Archaea"/>
</dbReference>
<dbReference type="Pfam" id="PF09897">
    <property type="entry name" value="DUF2124"/>
    <property type="match status" value="1"/>
</dbReference>
<dbReference type="HOGENOM" id="CLU_1682726_0_0_2"/>
<dbReference type="AlphaFoldDB" id="E1RHY6"/>
<proteinExistence type="predicted"/>
<keyword evidence="2" id="KW-1185">Reference proteome</keyword>
<name>E1RHY6_METP4</name>
<evidence type="ECO:0000313" key="1">
    <source>
        <dbReference type="EMBL" id="ADN35371.1"/>
    </source>
</evidence>
<dbReference type="GeneID" id="9743046"/>
<sequence length="160" mass="17920">MEKIESLRGVPGMLRPFKEFIKSLELNEKDQIVFYGCPGTCTPFVELLGYAVRDLGCKIVFVPFLDENKAVVLENKENVGLQALGKPEKIDPSLVVVMGGLAMPNVPVSADDVKKTTSRYTSRIAGICFMSMFEKEKWTDTLNFDLIIDAKIDPVDIWKN</sequence>
<dbReference type="Proteomes" id="UP000006565">
    <property type="component" value="Chromosome"/>
</dbReference>
<dbReference type="RefSeq" id="WP_013328549.1">
    <property type="nucleotide sequence ID" value="NC_014507.1"/>
</dbReference>
<dbReference type="PIRSF" id="PIRSF004962">
    <property type="entry name" value="UCP004962"/>
    <property type="match status" value="1"/>
</dbReference>
<reference evidence="1 2" key="1">
    <citation type="journal article" date="2010" name="Stand. Genomic Sci.">
        <title>Complete genome sequence of Methanoplanus petrolearius type strain (SEBR 4847).</title>
        <authorList>
            <person name="Brambilla E."/>
            <person name="Djao O.D."/>
            <person name="Daligault H."/>
            <person name="Lapidus A."/>
            <person name="Lucas S."/>
            <person name="Hammon N."/>
            <person name="Nolan M."/>
            <person name="Tice H."/>
            <person name="Cheng J.F."/>
            <person name="Han C."/>
            <person name="Tapia R."/>
            <person name="Goodwin L."/>
            <person name="Pitluck S."/>
            <person name="Liolios K."/>
            <person name="Ivanova N."/>
            <person name="Mavromatis K."/>
            <person name="Mikhailova N."/>
            <person name="Pati A."/>
            <person name="Chen A."/>
            <person name="Palaniappan K."/>
            <person name="Land M."/>
            <person name="Hauser L."/>
            <person name="Chang Y.J."/>
            <person name="Jeffries C.D."/>
            <person name="Rohde M."/>
            <person name="Spring S."/>
            <person name="Sikorski J."/>
            <person name="Goker M."/>
            <person name="Woyke T."/>
            <person name="Bristow J."/>
            <person name="Eisen J.A."/>
            <person name="Markowitz V."/>
            <person name="Hugenholtz P."/>
            <person name="Kyrpides N.C."/>
            <person name="Klenk H.P."/>
        </authorList>
    </citation>
    <scope>NUCLEOTIDE SEQUENCE [LARGE SCALE GENOMIC DNA]</scope>
    <source>
        <strain evidence="2">DSM 11571 / OCM 486 / SEBR 4847</strain>
    </source>
</reference>
<evidence type="ECO:0008006" key="3">
    <source>
        <dbReference type="Google" id="ProtNLM"/>
    </source>
</evidence>
<dbReference type="Gene3D" id="3.40.50.2300">
    <property type="match status" value="1"/>
</dbReference>
<protein>
    <recommendedName>
        <fullName evidence="3">DUF2124 domain-containing protein</fullName>
    </recommendedName>
</protein>
<evidence type="ECO:0000313" key="2">
    <source>
        <dbReference type="Proteomes" id="UP000006565"/>
    </source>
</evidence>
<dbReference type="OrthoDB" id="64681at2157"/>
<gene>
    <name evidence="1" type="ordered locus">Mpet_0597</name>
</gene>
<accession>E1RHY6</accession>
<dbReference type="EMBL" id="CP002117">
    <property type="protein sequence ID" value="ADN35371.1"/>
    <property type="molecule type" value="Genomic_DNA"/>
</dbReference>